<dbReference type="PANTHER" id="PTHR35580">
    <property type="entry name" value="CELL SURFACE GLYCOPROTEIN (S-LAYER PROTEIN)-LIKE PROTEIN"/>
    <property type="match status" value="1"/>
</dbReference>
<dbReference type="InterPro" id="IPR013783">
    <property type="entry name" value="Ig-like_fold"/>
</dbReference>
<sequence length="1303" mass="132733">MSIRSTLRGFATALLPLLAGSCALAQIRPVSVTPSSNPTQQRNAVSAFGHLPLGFQPNRGQSDPAVQFVARTPESTVYLTGADAVLETATFGKDAHGQARLKTDMAVRMHLVGGNATPSASTGDVLPGTVNYLRGNDHSQWHTGLPQYNSVSLAEVYPGVDLKYYGHGSTLEYDFVVAANADPTQIQLQFQGTKAHANQDGGLVLPTANGSELRFDKPVAYQQIDGKRVPVAAEFQIADGRVGFKLGSYDHSRDLVIDPTLVYTGTLGTGVQQTNLSQIAVASSGELYMLGTTNDSTFPVTANAYQGTCGPAAPNYGQYCSGSGQTAAFVAKLSADGTSLVYATYLSGTQSYEYGDALTVDSAGVAYLFGRTGSDTFPVTPDAFQAHCIAGVPNFPGGVQAQCDGYYARGGGAGYQSLNTPAYFAKLSADGSRLLYSSYLGGTTPVYPNSIQLDATGNIYLSGQVNVFSTADLTPGQLPTSNSQFPGITSSGYLTVASAANGHGNDQGIGIAAFLSKFSNDGHTLLYGTFFGDNTTGADTYPTTMTVGANGVAFLGGYTDATNLPVTAGAIKAACTSPGTNYGGMYCNTIDGYVAAIDTTKSGSASLVYSTRLGGTATSQGSNIPDQQVLGLVADSSNNVYVTGYTFESTFPVGTGGFQATCPNNTGNIDPTASGYIDRCDSTFVVKLNTKGTQILAGTFLGGPHLRSAESKGYQVRLDSKGQVYVYGYSSDGGGDFPQVNPLQAYHSGNNLAISTFTADLSKLLFSTRFTNPSYQDHSVSVAGGLALDGADNIYFTGATTDTMFAATTGTYQTAATTGAGNHPFFVKLSKVLQPTQVTASATPNPASQGANVTYKAVVAGLYQTTPALTGTVTFQFTNTTPATKIGTGTVDSTGTATFTGTAPAAGTYTLTASYGGDTNYDVSTSSAVTFTANSTATTSTTVLSSTPTAPVGSSVSFTAAVTSTASGTPTGTVTFYDGNPTAGGTQLGTGSVTGAHATFATNSLAVGTHTIYAVYGGDTNFAASTGSVTQVIVQKVATTTQLTSSAATAATGAAVTLTATVTAATTGVPTGTVTFLQGTTTLGTGTLNSSGVATLQISTLPVGSNSIVASYGGDSNFLASNSAAYTQTITAATIAISVSPTTLTVTHGSSGTATITATPTGAYSGALSFSCGTLPSNASCSFQPATLTFSSSSTAQTTTLTFSTQAATQALLRRDSLGMRLTQVVAATLFLPLGLAGFAFRRHRLGLLLMLVVLTTAVAGISGCGGSSTPSTPTTPVGTYTVPLVVTVNGTTSTTPLTVVVQ</sequence>
<feature type="domain" description="Bacterial Ig-like" evidence="3">
    <location>
        <begin position="841"/>
        <end position="933"/>
    </location>
</feature>
<dbReference type="InterPro" id="IPR057708">
    <property type="entry name" value="DUF7948"/>
</dbReference>
<feature type="domain" description="DUF7948" evidence="4">
    <location>
        <begin position="55"/>
        <end position="260"/>
    </location>
</feature>
<dbReference type="InterPro" id="IPR032109">
    <property type="entry name" value="Big_3_5"/>
</dbReference>
<feature type="transmembrane region" description="Helical" evidence="1">
    <location>
        <begin position="1222"/>
        <end position="1241"/>
    </location>
</feature>
<feature type="chain" id="PRO_5046521071" evidence="2">
    <location>
        <begin position="26"/>
        <end position="1303"/>
    </location>
</feature>
<dbReference type="Gene3D" id="2.60.40.10">
    <property type="entry name" value="Immunoglobulins"/>
    <property type="match status" value="3"/>
</dbReference>
<organism evidence="5 6">
    <name type="scientific">Terriglobus aquaticus</name>
    <dbReference type="NCBI Taxonomy" id="940139"/>
    <lineage>
        <taxon>Bacteria</taxon>
        <taxon>Pseudomonadati</taxon>
        <taxon>Acidobacteriota</taxon>
        <taxon>Terriglobia</taxon>
        <taxon>Terriglobales</taxon>
        <taxon>Acidobacteriaceae</taxon>
        <taxon>Terriglobus</taxon>
    </lineage>
</organism>
<accession>A0ABW9KNN7</accession>
<feature type="domain" description="Bacterial Ig-like" evidence="3">
    <location>
        <begin position="1043"/>
        <end position="1131"/>
    </location>
</feature>
<feature type="domain" description="Bacterial Ig-like" evidence="3">
    <location>
        <begin position="945"/>
        <end position="1034"/>
    </location>
</feature>
<evidence type="ECO:0000259" key="3">
    <source>
        <dbReference type="Pfam" id="PF16640"/>
    </source>
</evidence>
<evidence type="ECO:0000313" key="6">
    <source>
        <dbReference type="Proteomes" id="UP001634747"/>
    </source>
</evidence>
<evidence type="ECO:0000256" key="2">
    <source>
        <dbReference type="SAM" id="SignalP"/>
    </source>
</evidence>
<feature type="transmembrane region" description="Helical" evidence="1">
    <location>
        <begin position="1248"/>
        <end position="1269"/>
    </location>
</feature>
<dbReference type="Pfam" id="PF25778">
    <property type="entry name" value="DUF7948"/>
    <property type="match status" value="1"/>
</dbReference>
<name>A0ABW9KNN7_9BACT</name>
<evidence type="ECO:0000256" key="1">
    <source>
        <dbReference type="SAM" id="Phobius"/>
    </source>
</evidence>
<keyword evidence="2" id="KW-0732">Signal</keyword>
<evidence type="ECO:0000259" key="4">
    <source>
        <dbReference type="Pfam" id="PF25778"/>
    </source>
</evidence>
<feature type="signal peptide" evidence="2">
    <location>
        <begin position="1"/>
        <end position="25"/>
    </location>
</feature>
<comment type="caution">
    <text evidence="5">The sequence shown here is derived from an EMBL/GenBank/DDBJ whole genome shotgun (WGS) entry which is preliminary data.</text>
</comment>
<dbReference type="Proteomes" id="UP001634747">
    <property type="component" value="Unassembled WGS sequence"/>
</dbReference>
<proteinExistence type="predicted"/>
<dbReference type="Pfam" id="PF16640">
    <property type="entry name" value="Big_3_5"/>
    <property type="match status" value="3"/>
</dbReference>
<dbReference type="InterPro" id="IPR052918">
    <property type="entry name" value="Motility_Chemotaxis_Reg"/>
</dbReference>
<keyword evidence="1" id="KW-1133">Transmembrane helix</keyword>
<protein>
    <submittedName>
        <fullName evidence="5">Ig-like domain repeat protein</fullName>
    </submittedName>
</protein>
<gene>
    <name evidence="5" type="ORF">ACK2TP_14450</name>
</gene>
<dbReference type="RefSeq" id="WP_263414854.1">
    <property type="nucleotide sequence ID" value="NZ_BAABBH010000001.1"/>
</dbReference>
<dbReference type="EMBL" id="JBJYXY010000001">
    <property type="protein sequence ID" value="MFN2976968.1"/>
    <property type="molecule type" value="Genomic_DNA"/>
</dbReference>
<keyword evidence="1" id="KW-0472">Membrane</keyword>
<evidence type="ECO:0000313" key="5">
    <source>
        <dbReference type="EMBL" id="MFN2976968.1"/>
    </source>
</evidence>
<keyword evidence="6" id="KW-1185">Reference proteome</keyword>
<dbReference type="PANTHER" id="PTHR35580:SF1">
    <property type="entry name" value="PHYTASE-LIKE DOMAIN-CONTAINING PROTEIN"/>
    <property type="match status" value="1"/>
</dbReference>
<reference evidence="5 6" key="1">
    <citation type="submission" date="2024-12" db="EMBL/GenBank/DDBJ databases">
        <authorList>
            <person name="Lee Y."/>
        </authorList>
    </citation>
    <scope>NUCLEOTIDE SEQUENCE [LARGE SCALE GENOMIC DNA]</scope>
    <source>
        <strain evidence="5 6">03SUJ4</strain>
    </source>
</reference>
<dbReference type="PROSITE" id="PS51257">
    <property type="entry name" value="PROKAR_LIPOPROTEIN"/>
    <property type="match status" value="1"/>
</dbReference>
<keyword evidence="1" id="KW-0812">Transmembrane</keyword>